<evidence type="ECO:0000256" key="1">
    <source>
        <dbReference type="ARBA" id="ARBA00004141"/>
    </source>
</evidence>
<evidence type="ECO:0000256" key="5">
    <source>
        <dbReference type="SAM" id="Phobius"/>
    </source>
</evidence>
<dbReference type="OrthoDB" id="4521223at2759"/>
<dbReference type="InterPro" id="IPR007568">
    <property type="entry name" value="RTA1"/>
</dbReference>
<evidence type="ECO:0000256" key="3">
    <source>
        <dbReference type="ARBA" id="ARBA00022989"/>
    </source>
</evidence>
<feature type="transmembrane region" description="Helical" evidence="5">
    <location>
        <begin position="76"/>
        <end position="96"/>
    </location>
</feature>
<dbReference type="OMA" id="PFMIQIC"/>
<feature type="transmembrane region" description="Helical" evidence="5">
    <location>
        <begin position="47"/>
        <end position="69"/>
    </location>
</feature>
<keyword evidence="3 5" id="KW-1133">Transmembrane helix</keyword>
<feature type="transmembrane region" description="Helical" evidence="5">
    <location>
        <begin position="108"/>
        <end position="130"/>
    </location>
</feature>
<keyword evidence="2 5" id="KW-0812">Transmembrane</keyword>
<evidence type="ECO:0000313" key="6">
    <source>
        <dbReference type="EMBL" id="KFA64810.1"/>
    </source>
</evidence>
<dbReference type="PANTHER" id="PTHR31465">
    <property type="entry name" value="PROTEIN RTA1-RELATED"/>
    <property type="match status" value="1"/>
</dbReference>
<gene>
    <name evidence="6" type="ORF">S40285_01437</name>
</gene>
<dbReference type="InParanoid" id="A0A084QLH5"/>
<dbReference type="HOGENOM" id="CLU_033465_6_1_1"/>
<dbReference type="PANTHER" id="PTHR31465:SF7">
    <property type="entry name" value="SPHINGOID LONG-CHAIN BASE TRANSPORTER RSB1"/>
    <property type="match status" value="1"/>
</dbReference>
<evidence type="ECO:0008006" key="8">
    <source>
        <dbReference type="Google" id="ProtNLM"/>
    </source>
</evidence>
<name>A0A084QLH5_STAC4</name>
<accession>A0A084QLH5</accession>
<organism evidence="6 7">
    <name type="scientific">Stachybotrys chlorohalonatus (strain IBT 40285)</name>
    <dbReference type="NCBI Taxonomy" id="1283841"/>
    <lineage>
        <taxon>Eukaryota</taxon>
        <taxon>Fungi</taxon>
        <taxon>Dikarya</taxon>
        <taxon>Ascomycota</taxon>
        <taxon>Pezizomycotina</taxon>
        <taxon>Sordariomycetes</taxon>
        <taxon>Hypocreomycetidae</taxon>
        <taxon>Hypocreales</taxon>
        <taxon>Stachybotryaceae</taxon>
        <taxon>Stachybotrys</taxon>
    </lineage>
</organism>
<evidence type="ECO:0000256" key="2">
    <source>
        <dbReference type="ARBA" id="ARBA00022692"/>
    </source>
</evidence>
<dbReference type="GO" id="GO:0005886">
    <property type="term" value="C:plasma membrane"/>
    <property type="evidence" value="ECO:0007669"/>
    <property type="project" value="TreeGrafter"/>
</dbReference>
<dbReference type="Proteomes" id="UP000028524">
    <property type="component" value="Unassembled WGS sequence"/>
</dbReference>
<evidence type="ECO:0000256" key="4">
    <source>
        <dbReference type="ARBA" id="ARBA00023136"/>
    </source>
</evidence>
<keyword evidence="4 5" id="KW-0472">Membrane</keyword>
<sequence length="338" mass="37613">MADGPSDFGNETWIYGGDGSEWCAENPTIDQCWDYHVPSHYHYDINLAANVALAVIFALSLVGFIVVWASTRRATAFCVTLSLGVICEIFGYIGRIMSYDNPWDDPGFMIQICCLTIGPAFMAAGLYLCLRRIVIAYGQENSRIKASHYTLIFVPCDFVALVLQAVGGVIAAISEDPEDGQMGVDIMVAGLAVQVATSIGFITAYVFFVLRCRKRYRLLGDDAYEQDPAIAGMRNSIKFKLFRVAHITSTLCILWRSCFRLAEMAGGQGNWLQQRQDLFIGMEGGLIVIAVLLLNFFHPAFCLKEVFMLPKPPSNRGGLFGMFRKKQPVVFKEEMEDI</sequence>
<keyword evidence="7" id="KW-1185">Reference proteome</keyword>
<feature type="transmembrane region" description="Helical" evidence="5">
    <location>
        <begin position="151"/>
        <end position="174"/>
    </location>
</feature>
<dbReference type="AlphaFoldDB" id="A0A084QLH5"/>
<dbReference type="STRING" id="1283841.A0A084QLH5"/>
<proteinExistence type="predicted"/>
<dbReference type="EMBL" id="KL660654">
    <property type="protein sequence ID" value="KFA64810.1"/>
    <property type="molecule type" value="Genomic_DNA"/>
</dbReference>
<protein>
    <recommendedName>
        <fullName evidence="8">Sphingoid long-chain base transporter RSB1</fullName>
    </recommendedName>
</protein>
<evidence type="ECO:0000313" key="7">
    <source>
        <dbReference type="Proteomes" id="UP000028524"/>
    </source>
</evidence>
<dbReference type="GO" id="GO:0000324">
    <property type="term" value="C:fungal-type vacuole"/>
    <property type="evidence" value="ECO:0007669"/>
    <property type="project" value="TreeGrafter"/>
</dbReference>
<reference evidence="6 7" key="1">
    <citation type="journal article" date="2014" name="BMC Genomics">
        <title>Comparative genome sequencing reveals chemotype-specific gene clusters in the toxigenic black mold Stachybotrys.</title>
        <authorList>
            <person name="Semeiks J."/>
            <person name="Borek D."/>
            <person name="Otwinowski Z."/>
            <person name="Grishin N.V."/>
        </authorList>
    </citation>
    <scope>NUCLEOTIDE SEQUENCE [LARGE SCALE GENOMIC DNA]</scope>
    <source>
        <strain evidence="6 7">IBT 40285</strain>
    </source>
</reference>
<dbReference type="Pfam" id="PF04479">
    <property type="entry name" value="RTA1"/>
    <property type="match status" value="1"/>
</dbReference>
<feature type="transmembrane region" description="Helical" evidence="5">
    <location>
        <begin position="278"/>
        <end position="297"/>
    </location>
</feature>
<comment type="subcellular location">
    <subcellularLocation>
        <location evidence="1">Membrane</location>
        <topology evidence="1">Multi-pass membrane protein</topology>
    </subcellularLocation>
</comment>
<feature type="transmembrane region" description="Helical" evidence="5">
    <location>
        <begin position="186"/>
        <end position="210"/>
    </location>
</feature>